<sequence>MRKKLKLLVVACLAVVAGTLLFTAWTYIKMEFASSAYYSQQDKREYAFYTPELIKNMPRITDHYRFEYGNISGPEAQVFTIRFDGTTDTSKIRRYLMSVGYQPQAQCNVKAECWLSQSNTDIVTLFSYSSPDSVVLQIYRSPYTE</sequence>
<dbReference type="Proteomes" id="UP000319523">
    <property type="component" value="Unassembled WGS sequence"/>
</dbReference>
<dbReference type="EMBL" id="VHQI01000038">
    <property type="protein sequence ID" value="TPW37469.1"/>
    <property type="molecule type" value="Genomic_DNA"/>
</dbReference>
<gene>
    <name evidence="1" type="ORF">FKM52_21375</name>
</gene>
<evidence type="ECO:0000313" key="2">
    <source>
        <dbReference type="Proteomes" id="UP000319523"/>
    </source>
</evidence>
<keyword evidence="2" id="KW-1185">Reference proteome</keyword>
<name>A0A506UVT6_9GAMM</name>
<dbReference type="RefSeq" id="WP_141178102.1">
    <property type="nucleotide sequence ID" value="NZ_JBHUFX010000002.1"/>
</dbReference>
<reference evidence="1 2" key="1">
    <citation type="submission" date="2019-06" db="EMBL/GenBank/DDBJ databases">
        <authorList>
            <person name="Yang Y."/>
        </authorList>
    </citation>
    <scope>NUCLEOTIDE SEQUENCE [LARGE SCALE GENOMIC DNA]</scope>
    <source>
        <strain evidence="1 2">BIT-26</strain>
    </source>
</reference>
<dbReference type="AlphaFoldDB" id="A0A506UVT6"/>
<evidence type="ECO:0000313" key="1">
    <source>
        <dbReference type="EMBL" id="TPW37469.1"/>
    </source>
</evidence>
<comment type="caution">
    <text evidence="1">The sequence shown here is derived from an EMBL/GenBank/DDBJ whole genome shotgun (WGS) entry which is preliminary data.</text>
</comment>
<organism evidence="1 2">
    <name type="scientific">Mixta tenebrionis</name>
    <dbReference type="NCBI Taxonomy" id="2562439"/>
    <lineage>
        <taxon>Bacteria</taxon>
        <taxon>Pseudomonadati</taxon>
        <taxon>Pseudomonadota</taxon>
        <taxon>Gammaproteobacteria</taxon>
        <taxon>Enterobacterales</taxon>
        <taxon>Erwiniaceae</taxon>
        <taxon>Mixta</taxon>
    </lineage>
</organism>
<protein>
    <submittedName>
        <fullName evidence="1">Uncharacterized protein</fullName>
    </submittedName>
</protein>
<dbReference type="OrthoDB" id="6463131at2"/>
<accession>A0A506UVT6</accession>
<proteinExistence type="predicted"/>